<dbReference type="InterPro" id="IPR012337">
    <property type="entry name" value="RNaseH-like_sf"/>
</dbReference>
<dbReference type="PROSITE" id="PS50994">
    <property type="entry name" value="INTEGRASE"/>
    <property type="match status" value="1"/>
</dbReference>
<evidence type="ECO:0000259" key="1">
    <source>
        <dbReference type="PROSITE" id="PS50994"/>
    </source>
</evidence>
<comment type="caution">
    <text evidence="2">The sequence shown here is derived from an EMBL/GenBank/DDBJ whole genome shotgun (WGS) entry which is preliminary data.</text>
</comment>
<gene>
    <name evidence="2" type="ORF">J2S45_000277</name>
</gene>
<dbReference type="EMBL" id="JAUSQL010000001">
    <property type="protein sequence ID" value="MDP9831598.1"/>
    <property type="molecule type" value="Genomic_DNA"/>
</dbReference>
<keyword evidence="3" id="KW-1185">Reference proteome</keyword>
<reference evidence="2 3" key="1">
    <citation type="submission" date="2023-07" db="EMBL/GenBank/DDBJ databases">
        <title>Sequencing the genomes of 1000 actinobacteria strains.</title>
        <authorList>
            <person name="Klenk H.-P."/>
        </authorList>
    </citation>
    <scope>NUCLEOTIDE SEQUENCE [LARGE SCALE GENOMIC DNA]</scope>
    <source>
        <strain evidence="2 3">DSM 19515</strain>
    </source>
</reference>
<feature type="domain" description="Integrase catalytic" evidence="1">
    <location>
        <begin position="1"/>
        <end position="142"/>
    </location>
</feature>
<protein>
    <submittedName>
        <fullName evidence="2">Transposase InsO family protein</fullName>
    </submittedName>
</protein>
<evidence type="ECO:0000313" key="2">
    <source>
        <dbReference type="EMBL" id="MDP9831598.1"/>
    </source>
</evidence>
<dbReference type="Proteomes" id="UP001230145">
    <property type="component" value="Unassembled WGS sequence"/>
</dbReference>
<accession>A0ABT9PFW2</accession>
<dbReference type="PANTHER" id="PTHR46889">
    <property type="entry name" value="TRANSPOSASE INSF FOR INSERTION SEQUENCE IS3B-RELATED"/>
    <property type="match status" value="1"/>
</dbReference>
<dbReference type="InterPro" id="IPR036397">
    <property type="entry name" value="RNaseH_sf"/>
</dbReference>
<dbReference type="SUPFAM" id="SSF53098">
    <property type="entry name" value="Ribonuclease H-like"/>
    <property type="match status" value="1"/>
</dbReference>
<dbReference type="Gene3D" id="3.30.420.10">
    <property type="entry name" value="Ribonuclease H-like superfamily/Ribonuclease H"/>
    <property type="match status" value="1"/>
</dbReference>
<dbReference type="PANTHER" id="PTHR46889:SF5">
    <property type="entry name" value="INTEGRASE PROTEIN"/>
    <property type="match status" value="1"/>
</dbReference>
<dbReference type="Pfam" id="PF13683">
    <property type="entry name" value="rve_3"/>
    <property type="match status" value="1"/>
</dbReference>
<dbReference type="InterPro" id="IPR001584">
    <property type="entry name" value="Integrase_cat-core"/>
</dbReference>
<dbReference type="InterPro" id="IPR050900">
    <property type="entry name" value="Transposase_IS3/IS150/IS904"/>
</dbReference>
<evidence type="ECO:0000313" key="3">
    <source>
        <dbReference type="Proteomes" id="UP001230145"/>
    </source>
</evidence>
<organism evidence="2 3">
    <name type="scientific">Trueperella abortisuis</name>
    <dbReference type="NCBI Taxonomy" id="445930"/>
    <lineage>
        <taxon>Bacteria</taxon>
        <taxon>Bacillati</taxon>
        <taxon>Actinomycetota</taxon>
        <taxon>Actinomycetes</taxon>
        <taxon>Actinomycetales</taxon>
        <taxon>Actinomycetaceae</taxon>
        <taxon>Trueperella</taxon>
    </lineage>
</organism>
<name>A0ABT9PFW2_9ACTO</name>
<sequence>MYAAFVTDVYFRRIVGWALSDSMRTEALPLQALNQAIVCAKDTAGLVHHADHGSQYLSIVYNQRLAEHGLTACTGTVGDSYDNALAENVNGSYKNELIHTRTWNNVVDVEIATFEWVTWWNESRLHQSLDYRTPAEVEEEFWTGNPNHERMETKANA</sequence>
<proteinExistence type="predicted"/>